<organism evidence="6 7">
    <name type="scientific">Gryllus longicercus</name>
    <dbReference type="NCBI Taxonomy" id="2509291"/>
    <lineage>
        <taxon>Eukaryota</taxon>
        <taxon>Metazoa</taxon>
        <taxon>Ecdysozoa</taxon>
        <taxon>Arthropoda</taxon>
        <taxon>Hexapoda</taxon>
        <taxon>Insecta</taxon>
        <taxon>Pterygota</taxon>
        <taxon>Neoptera</taxon>
        <taxon>Polyneoptera</taxon>
        <taxon>Orthoptera</taxon>
        <taxon>Ensifera</taxon>
        <taxon>Gryllidea</taxon>
        <taxon>Grylloidea</taxon>
        <taxon>Gryllidae</taxon>
        <taxon>Gryllinae</taxon>
        <taxon>Gryllus</taxon>
    </lineage>
</organism>
<evidence type="ECO:0000256" key="1">
    <source>
        <dbReference type="ARBA" id="ARBA00001974"/>
    </source>
</evidence>
<dbReference type="PANTHER" id="PTHR11806:SF0">
    <property type="entry name" value="PROTEIN MTO1 HOMOLOG, MITOCHONDRIAL"/>
    <property type="match status" value="1"/>
</dbReference>
<dbReference type="EMBL" id="JAZDUA010000092">
    <property type="protein sequence ID" value="KAK7868535.1"/>
    <property type="molecule type" value="Genomic_DNA"/>
</dbReference>
<dbReference type="SMART" id="SM01228">
    <property type="entry name" value="GIDA_assoc_3"/>
    <property type="match status" value="1"/>
</dbReference>
<reference evidence="6 7" key="1">
    <citation type="submission" date="2024-03" db="EMBL/GenBank/DDBJ databases">
        <title>The genome assembly and annotation of the cricket Gryllus longicercus Weissman &amp; Gray.</title>
        <authorList>
            <person name="Szrajer S."/>
            <person name="Gray D."/>
            <person name="Ylla G."/>
        </authorList>
    </citation>
    <scope>NUCLEOTIDE SEQUENCE [LARGE SCALE GENOMIC DNA]</scope>
    <source>
        <strain evidence="6">DAG 2021-001</strain>
        <tissue evidence="6">Whole body minus gut</tissue>
    </source>
</reference>
<evidence type="ECO:0000256" key="4">
    <source>
        <dbReference type="ARBA" id="ARBA00022827"/>
    </source>
</evidence>
<dbReference type="Pfam" id="PF01134">
    <property type="entry name" value="GIDA"/>
    <property type="match status" value="1"/>
</dbReference>
<evidence type="ECO:0000256" key="2">
    <source>
        <dbReference type="ARBA" id="ARBA00007653"/>
    </source>
</evidence>
<sequence length="681" mass="75697">MKLNRLLFNVATASIKRECSVNRTNKLSLLQSKRYMSDAYCPESMGKDIYDVIVVGGGHAGTEASAAAARMGCNTLLVTHKKETVGEMSCNPSFGGIGKGHLMKEIDALDGVCGRVCDKSGIQYKILNKRKGPAVWGPRAQIDRKLYKLHLQQELFSTPNLQIEEASVEDLIIEDIGIDGDIGSTQSCCGIILSDGKLVLGKTVVLTTGTFLKGQINIGLEIIPAGRIGDAPAIGLATTLEHLGYRIGRLKTGTPPRLDGRTINFQNLMKQYGDNPPQPFSFMNNEVWIKPEDQAICHLTLTNPAVDKIILDNLHVNRHVTEEVQGPRYCPSIESKALRFGGRAHQIWLEPETMDGDVVYPNGLSCTLPEELQIKLVHQIAGLENAKVIRPGYGVEYDYVDPRELKYTLETKRVQNLFFAGQINGTTGYEEAAAQGIVAGINAAAKASGRPEFVISRTEGYIGVLIDDLTTQGTNEPYRMFTSRAEFRLSLRPDNADIRLTEKGYNIGCVSQERYDRMFQMKMMIQEIIQLLKDIKMPVSRWRENLDIPPCKSTMQKSAFDMLSMPQFPIGLEELVKALPKNYVHLPESHELRWRVKVEAVYEAAAAEQEEEVAQVQRDESLLIPDNIDYTARTLNISFEEQEKLIAARPQTIAAASRISGVTPSTVVRLLHYVKKRSIAC</sequence>
<feature type="domain" description="tRNA uridine 5-carboxymethylaminomethyl modification enzyme C-terminal subdomain" evidence="5">
    <location>
        <begin position="600"/>
        <end position="672"/>
    </location>
</feature>
<evidence type="ECO:0000256" key="3">
    <source>
        <dbReference type="ARBA" id="ARBA00022630"/>
    </source>
</evidence>
<dbReference type="FunFam" id="3.50.50.60:FF:000002">
    <property type="entry name" value="tRNA uridine 5-carboxymethylaminomethyl modification enzyme MnmG"/>
    <property type="match status" value="1"/>
</dbReference>
<name>A0AAN9VUV8_9ORTH</name>
<dbReference type="InterPro" id="IPR026904">
    <property type="entry name" value="MnmG_C"/>
</dbReference>
<dbReference type="FunFam" id="3.50.50.60:FF:000082">
    <property type="entry name" value="protein MTO1 homolog, mitochondrial isoform X1"/>
    <property type="match status" value="1"/>
</dbReference>
<dbReference type="InterPro" id="IPR004416">
    <property type="entry name" value="MnmG"/>
</dbReference>
<dbReference type="InterPro" id="IPR036188">
    <property type="entry name" value="FAD/NAD-bd_sf"/>
</dbReference>
<accession>A0AAN9VUV8</accession>
<gene>
    <name evidence="6" type="ORF">R5R35_004818</name>
</gene>
<dbReference type="InterPro" id="IPR040131">
    <property type="entry name" value="MnmG_N"/>
</dbReference>
<keyword evidence="7" id="KW-1185">Reference proteome</keyword>
<dbReference type="GO" id="GO:0050660">
    <property type="term" value="F:flavin adenine dinucleotide binding"/>
    <property type="evidence" value="ECO:0007669"/>
    <property type="project" value="InterPro"/>
</dbReference>
<dbReference type="Gene3D" id="1.10.150.570">
    <property type="entry name" value="GidA associated domain, C-terminal subdomain"/>
    <property type="match status" value="1"/>
</dbReference>
<proteinExistence type="inferred from homology"/>
<evidence type="ECO:0000313" key="6">
    <source>
        <dbReference type="EMBL" id="KAK7868535.1"/>
    </source>
</evidence>
<evidence type="ECO:0000259" key="5">
    <source>
        <dbReference type="SMART" id="SM01228"/>
    </source>
</evidence>
<dbReference type="PANTHER" id="PTHR11806">
    <property type="entry name" value="GLUCOSE INHIBITED DIVISION PROTEIN A"/>
    <property type="match status" value="1"/>
</dbReference>
<dbReference type="HAMAP" id="MF_00129">
    <property type="entry name" value="MnmG_GidA"/>
    <property type="match status" value="1"/>
</dbReference>
<dbReference type="Pfam" id="PF21680">
    <property type="entry name" value="GIDA_C_1st"/>
    <property type="match status" value="1"/>
</dbReference>
<dbReference type="Gene3D" id="3.50.50.60">
    <property type="entry name" value="FAD/NAD(P)-binding domain"/>
    <property type="match status" value="2"/>
</dbReference>
<comment type="similarity">
    <text evidence="2">Belongs to the MnmG family.</text>
</comment>
<dbReference type="AlphaFoldDB" id="A0AAN9VUV8"/>
<dbReference type="GO" id="GO:0030488">
    <property type="term" value="P:tRNA methylation"/>
    <property type="evidence" value="ECO:0007669"/>
    <property type="project" value="TreeGrafter"/>
</dbReference>
<dbReference type="Pfam" id="PF13932">
    <property type="entry name" value="SAM_GIDA_C"/>
    <property type="match status" value="1"/>
</dbReference>
<dbReference type="SUPFAM" id="SSF51905">
    <property type="entry name" value="FAD/NAD(P)-binding domain"/>
    <property type="match status" value="1"/>
</dbReference>
<dbReference type="InterPro" id="IPR047001">
    <property type="entry name" value="MnmG_C_subdom"/>
</dbReference>
<dbReference type="Proteomes" id="UP001378592">
    <property type="component" value="Unassembled WGS sequence"/>
</dbReference>
<dbReference type="InterPro" id="IPR044920">
    <property type="entry name" value="MnmG_C_subdom_sf"/>
</dbReference>
<dbReference type="PROSITE" id="PS01281">
    <property type="entry name" value="GIDA_2"/>
    <property type="match status" value="1"/>
</dbReference>
<dbReference type="FunFam" id="1.10.150.570:FF:000001">
    <property type="entry name" value="tRNA uridine 5-carboxymethylaminomethyl modification enzyme MnmG"/>
    <property type="match status" value="1"/>
</dbReference>
<protein>
    <recommendedName>
        <fullName evidence="5">tRNA uridine 5-carboxymethylaminomethyl modification enzyme C-terminal subdomain domain-containing protein</fullName>
    </recommendedName>
</protein>
<comment type="caution">
    <text evidence="6">The sequence shown here is derived from an EMBL/GenBank/DDBJ whole genome shotgun (WGS) entry which is preliminary data.</text>
</comment>
<dbReference type="InterPro" id="IPR020595">
    <property type="entry name" value="MnmG-rel_CS"/>
</dbReference>
<dbReference type="InterPro" id="IPR049312">
    <property type="entry name" value="GIDA_C_N"/>
</dbReference>
<dbReference type="InterPro" id="IPR002218">
    <property type="entry name" value="MnmG-rel"/>
</dbReference>
<keyword evidence="3" id="KW-0285">Flavoprotein</keyword>
<dbReference type="NCBIfam" id="TIGR00136">
    <property type="entry name" value="mnmG_gidA"/>
    <property type="match status" value="1"/>
</dbReference>
<dbReference type="PROSITE" id="PS01280">
    <property type="entry name" value="GIDA_1"/>
    <property type="match status" value="1"/>
</dbReference>
<keyword evidence="4" id="KW-0274">FAD</keyword>
<comment type="cofactor">
    <cofactor evidence="1">
        <name>FAD</name>
        <dbReference type="ChEBI" id="CHEBI:57692"/>
    </cofactor>
</comment>
<dbReference type="GO" id="GO:0005829">
    <property type="term" value="C:cytosol"/>
    <property type="evidence" value="ECO:0007669"/>
    <property type="project" value="TreeGrafter"/>
</dbReference>
<dbReference type="GO" id="GO:0005739">
    <property type="term" value="C:mitochondrion"/>
    <property type="evidence" value="ECO:0007669"/>
    <property type="project" value="GOC"/>
</dbReference>
<dbReference type="GO" id="GO:0070899">
    <property type="term" value="P:mitochondrial tRNA wobble uridine modification"/>
    <property type="evidence" value="ECO:0007669"/>
    <property type="project" value="UniProtKB-ARBA"/>
</dbReference>
<evidence type="ECO:0000313" key="7">
    <source>
        <dbReference type="Proteomes" id="UP001378592"/>
    </source>
</evidence>